<dbReference type="SUPFAM" id="SSF141371">
    <property type="entry name" value="PilZ domain-like"/>
    <property type="match status" value="1"/>
</dbReference>
<dbReference type="Pfam" id="PF07238">
    <property type="entry name" value="PilZ"/>
    <property type="match status" value="1"/>
</dbReference>
<evidence type="ECO:0000313" key="2">
    <source>
        <dbReference type="EMBL" id="SPQ01939.1"/>
    </source>
</evidence>
<keyword evidence="3" id="KW-1185">Reference proteome</keyword>
<protein>
    <recommendedName>
        <fullName evidence="1">PilZ domain-containing protein</fullName>
    </recommendedName>
</protein>
<evidence type="ECO:0000313" key="3">
    <source>
        <dbReference type="Proteomes" id="UP000245125"/>
    </source>
</evidence>
<reference evidence="3" key="1">
    <citation type="submission" date="2018-03" db="EMBL/GenBank/DDBJ databases">
        <authorList>
            <person name="Zecchin S."/>
        </authorList>
    </citation>
    <scope>NUCLEOTIDE SEQUENCE [LARGE SCALE GENOMIC DNA]</scope>
</reference>
<dbReference type="EMBL" id="OUUY01000130">
    <property type="protein sequence ID" value="SPQ01939.1"/>
    <property type="molecule type" value="Genomic_DNA"/>
</dbReference>
<evidence type="ECO:0000259" key="1">
    <source>
        <dbReference type="Pfam" id="PF07238"/>
    </source>
</evidence>
<feature type="domain" description="PilZ" evidence="1">
    <location>
        <begin position="89"/>
        <end position="165"/>
    </location>
</feature>
<proteinExistence type="predicted"/>
<dbReference type="Proteomes" id="UP000245125">
    <property type="component" value="Unassembled WGS sequence"/>
</dbReference>
<dbReference type="InterPro" id="IPR009875">
    <property type="entry name" value="PilZ_domain"/>
</dbReference>
<dbReference type="AlphaFoldDB" id="A0A2U3QKL6"/>
<dbReference type="Gene3D" id="2.40.10.220">
    <property type="entry name" value="predicted glycosyltransferase like domains"/>
    <property type="match status" value="1"/>
</dbReference>
<dbReference type="OrthoDB" id="2489132at2"/>
<gene>
    <name evidence="2" type="ORF">NBG4_80039</name>
</gene>
<name>A0A2U3QKL6_9BACT</name>
<sequence length="198" mass="22186">MEKNGKNTITRVPDNAVKVKEDGQWAAFWSNQEKSFYFISLACPSSVLRFSMDELLTLAQNLEIEASAEKYAAAMPVAEEGMISTGARDKRQFKRFTRRCEAEFTCQGVLKRGIASDFSINGLFIRTNNPFAPDEVIDVLVHLPDDSVSSLQGHVMRSMKNPLGNIVGTITKEYKNGMGIEITKKDAVYLHFIRSLVK</sequence>
<dbReference type="GO" id="GO:0035438">
    <property type="term" value="F:cyclic-di-GMP binding"/>
    <property type="evidence" value="ECO:0007669"/>
    <property type="project" value="InterPro"/>
</dbReference>
<organism evidence="2 3">
    <name type="scientific">Candidatus Sulfobium mesophilum</name>
    <dbReference type="NCBI Taxonomy" id="2016548"/>
    <lineage>
        <taxon>Bacteria</taxon>
        <taxon>Pseudomonadati</taxon>
        <taxon>Nitrospirota</taxon>
        <taxon>Nitrospiria</taxon>
        <taxon>Nitrospirales</taxon>
        <taxon>Nitrospiraceae</taxon>
        <taxon>Candidatus Sulfobium</taxon>
    </lineage>
</organism>
<accession>A0A2U3QKL6</accession>